<dbReference type="EMBL" id="BLXU01000014">
    <property type="protein sequence ID" value="GFO52655.1"/>
    <property type="molecule type" value="Genomic_DNA"/>
</dbReference>
<sequence>MIGIKKRKNTELSKEMNGQIPQTVKKSISSDKASKVHRTIHGASITAAGVGALPIPIADALILVPIQLKMLKNIYKIYDVKFSDKFVVNFIRVTLIPYIGRSLATLIPGVGSVVNASIAAAITEAIGWSAAASLEKGIDITKDTEKFEGILTDTLKTLIQQKK</sequence>
<evidence type="ECO:0000313" key="2">
    <source>
        <dbReference type="EMBL" id="MDH7960396.1"/>
    </source>
</evidence>
<dbReference type="AlphaFoldDB" id="A0A1I4H0H5"/>
<reference evidence="2" key="4">
    <citation type="submission" date="2023-04" db="EMBL/GenBank/DDBJ databases">
        <title>Genomic analysis of Lactococcus garvieae isolates.</title>
        <authorList>
            <person name="Zhanghang C."/>
        </authorList>
    </citation>
    <scope>NUCLEOTIDE SEQUENCE</scope>
    <source>
        <strain evidence="2">ZB-1</strain>
    </source>
</reference>
<name>A0A1I4H0H5_9LACT</name>
<gene>
    <name evidence="1" type="ORF">ikelab_19300</name>
    <name evidence="4" type="ORF">OF801_08775</name>
    <name evidence="2" type="ORF">QHR29_07955</name>
    <name evidence="3" type="ORF">SAMN05216438_10622</name>
</gene>
<evidence type="ECO:0000313" key="3">
    <source>
        <dbReference type="EMBL" id="SFL34881.1"/>
    </source>
</evidence>
<reference evidence="1 6" key="2">
    <citation type="submission" date="2020-06" db="EMBL/GenBank/DDBJ databases">
        <title>Draft genome sequence of Lactic acid bacteria from Okinawan-style tofu.</title>
        <authorList>
            <person name="Takara I."/>
            <person name="Ikematsu S."/>
        </authorList>
    </citation>
    <scope>NUCLEOTIDE SEQUENCE [LARGE SCALE GENOMIC DNA]</scope>
    <source>
        <strain evidence="6">lg38</strain>
        <strain evidence="1">Lg38</strain>
    </source>
</reference>
<protein>
    <submittedName>
        <fullName evidence="2">DUF697 domain-containing protein</fullName>
    </submittedName>
</protein>
<dbReference type="EMBL" id="CP109635">
    <property type="protein sequence ID" value="UYT10048.1"/>
    <property type="molecule type" value="Genomic_DNA"/>
</dbReference>
<evidence type="ECO:0000313" key="1">
    <source>
        <dbReference type="EMBL" id="GFO52655.1"/>
    </source>
</evidence>
<dbReference type="OrthoDB" id="9255830at2"/>
<accession>A0A1I4H0H5</accession>
<reference evidence="3 5" key="1">
    <citation type="submission" date="2016-10" db="EMBL/GenBank/DDBJ databases">
        <authorList>
            <person name="de Groot N.N."/>
        </authorList>
    </citation>
    <scope>NUCLEOTIDE SEQUENCE [LARGE SCALE GENOMIC DNA]</scope>
    <source>
        <strain evidence="3 5">M79</strain>
    </source>
</reference>
<evidence type="ECO:0000313" key="5">
    <source>
        <dbReference type="Proteomes" id="UP000181969"/>
    </source>
</evidence>
<dbReference type="Proteomes" id="UP000181969">
    <property type="component" value="Unassembled WGS sequence"/>
</dbReference>
<dbReference type="RefSeq" id="WP_003133417.1">
    <property type="nucleotide sequence ID" value="NZ_AP026069.1"/>
</dbReference>
<dbReference type="Proteomes" id="UP001164042">
    <property type="component" value="Chromosome"/>
</dbReference>
<dbReference type="EMBL" id="FOTJ01000006">
    <property type="protein sequence ID" value="SFL34881.1"/>
    <property type="molecule type" value="Genomic_DNA"/>
</dbReference>
<reference evidence="4" key="3">
    <citation type="submission" date="2022-10" db="EMBL/GenBank/DDBJ databases">
        <title>Genome assembly of Lactococcus garvieae isolates from cricket gut.</title>
        <authorList>
            <person name="Luecke A.R."/>
            <person name="Brown A.M.V."/>
            <person name="Wakeman C.A."/>
        </authorList>
    </citation>
    <scope>NUCLEOTIDE SEQUENCE</scope>
    <source>
        <strain evidence="4">Alexii-11_2</strain>
    </source>
</reference>
<dbReference type="EMBL" id="JARYTV010000007">
    <property type="protein sequence ID" value="MDH7960396.1"/>
    <property type="molecule type" value="Genomic_DNA"/>
</dbReference>
<evidence type="ECO:0000313" key="6">
    <source>
        <dbReference type="Proteomes" id="UP000504756"/>
    </source>
</evidence>
<organism evidence="3 5">
    <name type="scientific">Lactococcus garvieae</name>
    <dbReference type="NCBI Taxonomy" id="1363"/>
    <lineage>
        <taxon>Bacteria</taxon>
        <taxon>Bacillati</taxon>
        <taxon>Bacillota</taxon>
        <taxon>Bacilli</taxon>
        <taxon>Lactobacillales</taxon>
        <taxon>Streptococcaceae</taxon>
        <taxon>Lactococcus</taxon>
    </lineage>
</organism>
<dbReference type="Proteomes" id="UP001157396">
    <property type="component" value="Unassembled WGS sequence"/>
</dbReference>
<proteinExistence type="predicted"/>
<evidence type="ECO:0000313" key="4">
    <source>
        <dbReference type="EMBL" id="UYT10048.1"/>
    </source>
</evidence>
<dbReference type="Proteomes" id="UP000504756">
    <property type="component" value="Unassembled WGS sequence"/>
</dbReference>
<dbReference type="GeneID" id="61073645"/>